<sequence length="72" mass="8063">MGRYFFRCDPNEKLAALAGLCLRPAGLEHDGSRMTSDQIKESWAAHQNRQTQPDQQVRQSPENSPAKPVPAE</sequence>
<reference evidence="2 3" key="1">
    <citation type="submission" date="2019-09" db="EMBL/GenBank/DDBJ databases">
        <title>NBRP : Genome information of microbial organism related human and environment.</title>
        <authorList>
            <person name="Hattori M."/>
            <person name="Oshima K."/>
            <person name="Inaba H."/>
            <person name="Suda W."/>
            <person name="Sakamoto M."/>
            <person name="Iino T."/>
            <person name="Kitahara M."/>
            <person name="Oshida Y."/>
            <person name="Iida T."/>
            <person name="Kudo T."/>
            <person name="Itoh T."/>
            <person name="Ohkuma M."/>
        </authorList>
    </citation>
    <scope>NUCLEOTIDE SEQUENCE [LARGE SCALE GENOMIC DNA]</scope>
    <source>
        <strain evidence="2 3">Hi-2</strain>
    </source>
</reference>
<evidence type="ECO:0000313" key="3">
    <source>
        <dbReference type="Proteomes" id="UP000322084"/>
    </source>
</evidence>
<organism evidence="2 3">
    <name type="scientific">Iodidimonas gelatinilytica</name>
    <dbReference type="NCBI Taxonomy" id="1236966"/>
    <lineage>
        <taxon>Bacteria</taxon>
        <taxon>Pseudomonadati</taxon>
        <taxon>Pseudomonadota</taxon>
        <taxon>Alphaproteobacteria</taxon>
        <taxon>Iodidimonadales</taxon>
        <taxon>Iodidimonadaceae</taxon>
        <taxon>Iodidimonas</taxon>
    </lineage>
</organism>
<gene>
    <name evidence="2" type="ORF">JCM17844_01350</name>
</gene>
<dbReference type="AlphaFoldDB" id="A0A5A7MNF8"/>
<dbReference type="Proteomes" id="UP000322084">
    <property type="component" value="Unassembled WGS sequence"/>
</dbReference>
<protein>
    <submittedName>
        <fullName evidence="2">Uncharacterized protein</fullName>
    </submittedName>
</protein>
<evidence type="ECO:0000256" key="1">
    <source>
        <dbReference type="SAM" id="MobiDB-lite"/>
    </source>
</evidence>
<proteinExistence type="predicted"/>
<comment type="caution">
    <text evidence="2">The sequence shown here is derived from an EMBL/GenBank/DDBJ whole genome shotgun (WGS) entry which is preliminary data.</text>
</comment>
<name>A0A5A7MNF8_9PROT</name>
<feature type="region of interest" description="Disordered" evidence="1">
    <location>
        <begin position="26"/>
        <end position="72"/>
    </location>
</feature>
<dbReference type="EMBL" id="BKCL01000001">
    <property type="protein sequence ID" value="GEQ96498.1"/>
    <property type="molecule type" value="Genomic_DNA"/>
</dbReference>
<evidence type="ECO:0000313" key="2">
    <source>
        <dbReference type="EMBL" id="GEQ96498.1"/>
    </source>
</evidence>
<accession>A0A5A7MNF8</accession>
<feature type="compositionally biased region" description="Polar residues" evidence="1">
    <location>
        <begin position="45"/>
        <end position="63"/>
    </location>
</feature>